<dbReference type="EMBL" id="CABPRU010000005">
    <property type="protein sequence ID" value="VVE06813.1"/>
    <property type="molecule type" value="Genomic_DNA"/>
</dbReference>
<name>A0A5E4V4Q5_9BURK</name>
<protein>
    <submittedName>
        <fullName evidence="2">Uncharacterized protein</fullName>
    </submittedName>
</protein>
<dbReference type="Proteomes" id="UP000334380">
    <property type="component" value="Unassembled WGS sequence"/>
</dbReference>
<dbReference type="OrthoDB" id="8612860at2"/>
<keyword evidence="3" id="KW-1185">Reference proteome</keyword>
<sequence>MYTLDKNSAKKADQVGKWLTETGKYIGTIVTAEDIVANTGTRGIVLTLRADDGRETRQFIYTEKSNGDRLTGFDLVMALMTCLKLRDIKPVSAKVKRWDNDAKQEYVADGQVFPELANKRIGFLLQKTEEVSRKDPNDTAWSAKLVAVFEANTELMASEILDGKKSPEALTHRVAQLADRPMRKRPAGSQTSRSYSDATNGNGFEQDDDIPF</sequence>
<gene>
    <name evidence="2" type="ORF">PTE31013_02432</name>
</gene>
<feature type="compositionally biased region" description="Polar residues" evidence="1">
    <location>
        <begin position="188"/>
        <end position="203"/>
    </location>
</feature>
<feature type="region of interest" description="Disordered" evidence="1">
    <location>
        <begin position="176"/>
        <end position="212"/>
    </location>
</feature>
<organism evidence="2 3">
    <name type="scientific">Pandoraea terrigena</name>
    <dbReference type="NCBI Taxonomy" id="2508292"/>
    <lineage>
        <taxon>Bacteria</taxon>
        <taxon>Pseudomonadati</taxon>
        <taxon>Pseudomonadota</taxon>
        <taxon>Betaproteobacteria</taxon>
        <taxon>Burkholderiales</taxon>
        <taxon>Burkholderiaceae</taxon>
        <taxon>Pandoraea</taxon>
    </lineage>
</organism>
<dbReference type="RefSeq" id="WP_150613064.1">
    <property type="nucleotide sequence ID" value="NZ_CABPRU010000005.1"/>
</dbReference>
<evidence type="ECO:0000256" key="1">
    <source>
        <dbReference type="SAM" id="MobiDB-lite"/>
    </source>
</evidence>
<reference evidence="2 3" key="1">
    <citation type="submission" date="2019-08" db="EMBL/GenBank/DDBJ databases">
        <authorList>
            <person name="Peeters C."/>
        </authorList>
    </citation>
    <scope>NUCLEOTIDE SEQUENCE [LARGE SCALE GENOMIC DNA]</scope>
    <source>
        <strain evidence="2 3">LMG 31013</strain>
    </source>
</reference>
<accession>A0A5E4V4Q5</accession>
<proteinExistence type="predicted"/>
<dbReference type="AlphaFoldDB" id="A0A5E4V4Q5"/>
<evidence type="ECO:0000313" key="3">
    <source>
        <dbReference type="Proteomes" id="UP000334380"/>
    </source>
</evidence>
<evidence type="ECO:0000313" key="2">
    <source>
        <dbReference type="EMBL" id="VVE06813.1"/>
    </source>
</evidence>